<evidence type="ECO:0000259" key="3">
    <source>
        <dbReference type="PROSITE" id="PS50076"/>
    </source>
</evidence>
<organism evidence="4 5">
    <name type="scientific">Tumebacillus avium</name>
    <dbReference type="NCBI Taxonomy" id="1903704"/>
    <lineage>
        <taxon>Bacteria</taxon>
        <taxon>Bacillati</taxon>
        <taxon>Bacillota</taxon>
        <taxon>Bacilli</taxon>
        <taxon>Bacillales</taxon>
        <taxon>Alicyclobacillaceae</taxon>
        <taxon>Tumebacillus</taxon>
    </lineage>
</organism>
<protein>
    <recommendedName>
        <fullName evidence="3">J domain-containing protein</fullName>
    </recommendedName>
</protein>
<evidence type="ECO:0000313" key="4">
    <source>
        <dbReference type="EMBL" id="ARU60838.1"/>
    </source>
</evidence>
<dbReference type="PROSITE" id="PS50076">
    <property type="entry name" value="DNAJ_2"/>
    <property type="match status" value="1"/>
</dbReference>
<dbReference type="InterPro" id="IPR036869">
    <property type="entry name" value="J_dom_sf"/>
</dbReference>
<evidence type="ECO:0000256" key="1">
    <source>
        <dbReference type="ARBA" id="ARBA00022705"/>
    </source>
</evidence>
<gene>
    <name evidence="4" type="ORF">CBW65_06820</name>
</gene>
<reference evidence="5" key="1">
    <citation type="submission" date="2017-05" db="EMBL/GenBank/DDBJ databases">
        <authorList>
            <person name="Sung H."/>
        </authorList>
    </citation>
    <scope>NUCLEOTIDE SEQUENCE [LARGE SCALE GENOMIC DNA]</scope>
    <source>
        <strain evidence="5">AR23208</strain>
    </source>
</reference>
<evidence type="ECO:0000256" key="2">
    <source>
        <dbReference type="ARBA" id="ARBA00023016"/>
    </source>
</evidence>
<evidence type="ECO:0000313" key="5">
    <source>
        <dbReference type="Proteomes" id="UP000195437"/>
    </source>
</evidence>
<dbReference type="Pfam" id="PF00226">
    <property type="entry name" value="DnaJ"/>
    <property type="match status" value="1"/>
</dbReference>
<keyword evidence="5" id="KW-1185">Reference proteome</keyword>
<keyword evidence="1" id="KW-0235">DNA replication</keyword>
<accession>A0A1Y0IK35</accession>
<dbReference type="InterPro" id="IPR050817">
    <property type="entry name" value="DjlA_DnaK_co-chaperone"/>
</dbReference>
<sequence length="314" mass="35880">MFCAWNRLRMISKYSCRTWLSSDWTSSFRKTEFWHTLCGAVMRVPPGMKFVNSLRKFYTIDLAGLCWCIIINKIKPVKTFIPAALLKVNYKIGHSSLNSKLTPPCGKIMESSWNGEGSHTMLDESLRKLAGMELESLSDAELLKLHAQMLQWQSQLQHLVDDVAGLRAEKWWQQLPQGDARTIRLLLKGGRLTAELLKSLPALSHLMLLVDIESPDVVRLWARMSPELRAERIEELHTAISHTEVRRTTSQREDAEENRLLAYDVLGLTASASWADVKKKYRELAAHHHPDQGGDAAVFKAVQRAYRLLEGRYL</sequence>
<dbReference type="AlphaFoldDB" id="A0A1Y0IK35"/>
<dbReference type="SMART" id="SM00271">
    <property type="entry name" value="DnaJ"/>
    <property type="match status" value="1"/>
</dbReference>
<feature type="domain" description="J" evidence="3">
    <location>
        <begin position="261"/>
        <end position="314"/>
    </location>
</feature>
<dbReference type="PRINTS" id="PR00625">
    <property type="entry name" value="JDOMAIN"/>
</dbReference>
<dbReference type="Proteomes" id="UP000195437">
    <property type="component" value="Chromosome"/>
</dbReference>
<dbReference type="EMBL" id="CP021434">
    <property type="protein sequence ID" value="ARU60838.1"/>
    <property type="molecule type" value="Genomic_DNA"/>
</dbReference>
<dbReference type="KEGG" id="tum:CBW65_06820"/>
<dbReference type="PANTHER" id="PTHR24074">
    <property type="entry name" value="CO-CHAPERONE PROTEIN DJLA"/>
    <property type="match status" value="1"/>
</dbReference>
<name>A0A1Y0IK35_9BACL</name>
<dbReference type="InterPro" id="IPR001623">
    <property type="entry name" value="DnaJ_domain"/>
</dbReference>
<dbReference type="CDD" id="cd06257">
    <property type="entry name" value="DnaJ"/>
    <property type="match status" value="1"/>
</dbReference>
<proteinExistence type="predicted"/>
<keyword evidence="2" id="KW-0346">Stress response</keyword>
<dbReference type="GO" id="GO:0006260">
    <property type="term" value="P:DNA replication"/>
    <property type="evidence" value="ECO:0007669"/>
    <property type="project" value="UniProtKB-KW"/>
</dbReference>
<dbReference type="SUPFAM" id="SSF46565">
    <property type="entry name" value="Chaperone J-domain"/>
    <property type="match status" value="1"/>
</dbReference>
<dbReference type="Gene3D" id="1.10.287.110">
    <property type="entry name" value="DnaJ domain"/>
    <property type="match status" value="1"/>
</dbReference>